<dbReference type="PANTHER" id="PTHR11915">
    <property type="entry name" value="SPECTRIN/FILAMIN RELATED CYTOSKELETAL PROTEIN"/>
    <property type="match status" value="1"/>
</dbReference>
<accession>A0A8E0VH85</accession>
<evidence type="ECO:0000256" key="6">
    <source>
        <dbReference type="SAM" id="MobiDB-lite"/>
    </source>
</evidence>
<dbReference type="CDD" id="cd21246">
    <property type="entry name" value="CH_SPTB-like_rpt1"/>
    <property type="match status" value="1"/>
</dbReference>
<feature type="compositionally biased region" description="Low complexity" evidence="6">
    <location>
        <begin position="2448"/>
        <end position="2467"/>
    </location>
</feature>
<dbReference type="InterPro" id="IPR018159">
    <property type="entry name" value="Spectrin/alpha-actinin"/>
</dbReference>
<dbReference type="SMART" id="SM00033">
    <property type="entry name" value="CH"/>
    <property type="match status" value="2"/>
</dbReference>
<dbReference type="FunFam" id="1.10.418.10:FF:000004">
    <property type="entry name" value="Spectrin beta chain"/>
    <property type="match status" value="1"/>
</dbReference>
<dbReference type="GO" id="GO:0051693">
    <property type="term" value="P:actin filament capping"/>
    <property type="evidence" value="ECO:0007669"/>
    <property type="project" value="UniProtKB-KW"/>
</dbReference>
<comment type="similarity">
    <text evidence="1">Belongs to the spectrin family.</text>
</comment>
<evidence type="ECO:0000313" key="10">
    <source>
        <dbReference type="Proteomes" id="UP000728185"/>
    </source>
</evidence>
<keyword evidence="5" id="KW-0175">Coiled coil</keyword>
<dbReference type="GO" id="GO:0003779">
    <property type="term" value="F:actin binding"/>
    <property type="evidence" value="ECO:0007669"/>
    <property type="project" value="UniProtKB-KW"/>
</dbReference>
<dbReference type="Gene3D" id="2.30.29.30">
    <property type="entry name" value="Pleckstrin-homology domain (PH domain)/Phosphotyrosine-binding domain (PTB)"/>
    <property type="match status" value="1"/>
</dbReference>
<dbReference type="SUPFAM" id="SSF46966">
    <property type="entry name" value="Spectrin repeat"/>
    <property type="match status" value="12"/>
</dbReference>
<feature type="compositionally biased region" description="Basic and acidic residues" evidence="6">
    <location>
        <begin position="21"/>
        <end position="31"/>
    </location>
</feature>
<evidence type="ECO:0000256" key="3">
    <source>
        <dbReference type="ARBA" id="ARBA00022737"/>
    </source>
</evidence>
<dbReference type="InterPro" id="IPR001605">
    <property type="entry name" value="PH_dom-spectrin-type"/>
</dbReference>
<dbReference type="InterPro" id="IPR036872">
    <property type="entry name" value="CH_dom_sf"/>
</dbReference>
<dbReference type="InterPro" id="IPR041681">
    <property type="entry name" value="PH_9"/>
</dbReference>
<dbReference type="CDD" id="cd00176">
    <property type="entry name" value="SPEC"/>
    <property type="match status" value="8"/>
</dbReference>
<evidence type="ECO:0000256" key="5">
    <source>
        <dbReference type="SAM" id="Coils"/>
    </source>
</evidence>
<dbReference type="InterPro" id="IPR001715">
    <property type="entry name" value="CH_dom"/>
</dbReference>
<dbReference type="SUPFAM" id="SSF47576">
    <property type="entry name" value="Calponin-homology domain, CH-domain"/>
    <property type="match status" value="1"/>
</dbReference>
<dbReference type="CDD" id="cd21248">
    <property type="entry name" value="CH_SPTB_like_rpt2"/>
    <property type="match status" value="1"/>
</dbReference>
<feature type="domain" description="Calponin-homology (CH)" evidence="8">
    <location>
        <begin position="56"/>
        <end position="160"/>
    </location>
</feature>
<dbReference type="OrthoDB" id="18853at2759"/>
<dbReference type="Pfam" id="PF00307">
    <property type="entry name" value="CH"/>
    <property type="match status" value="2"/>
</dbReference>
<reference evidence="9" key="1">
    <citation type="submission" date="2019-05" db="EMBL/GenBank/DDBJ databases">
        <title>Annotation for the trematode Fasciolopsis buski.</title>
        <authorList>
            <person name="Choi Y.-J."/>
        </authorList>
    </citation>
    <scope>NUCLEOTIDE SEQUENCE</scope>
    <source>
        <strain evidence="9">HT</strain>
        <tissue evidence="9">Whole worm</tissue>
    </source>
</reference>
<evidence type="ECO:0000259" key="7">
    <source>
        <dbReference type="PROSITE" id="PS50003"/>
    </source>
</evidence>
<feature type="domain" description="Calponin-homology (CH)" evidence="8">
    <location>
        <begin position="182"/>
        <end position="287"/>
    </location>
</feature>
<keyword evidence="10" id="KW-1185">Reference proteome</keyword>
<dbReference type="Gene3D" id="1.10.418.10">
    <property type="entry name" value="Calponin-like domain"/>
    <property type="match status" value="2"/>
</dbReference>
<organism evidence="9 10">
    <name type="scientific">Fasciolopsis buskii</name>
    <dbReference type="NCBI Taxonomy" id="27845"/>
    <lineage>
        <taxon>Eukaryota</taxon>
        <taxon>Metazoa</taxon>
        <taxon>Spiralia</taxon>
        <taxon>Lophotrochozoa</taxon>
        <taxon>Platyhelminthes</taxon>
        <taxon>Trematoda</taxon>
        <taxon>Digenea</taxon>
        <taxon>Plagiorchiida</taxon>
        <taxon>Echinostomata</taxon>
        <taxon>Echinostomatoidea</taxon>
        <taxon>Fasciolidae</taxon>
        <taxon>Fasciolopsis</taxon>
    </lineage>
</organism>
<gene>
    <name evidence="9" type="ORF">FBUS_06388</name>
</gene>
<dbReference type="InterPro" id="IPR011993">
    <property type="entry name" value="PH-like_dom_sf"/>
</dbReference>
<dbReference type="PROSITE" id="PS00019">
    <property type="entry name" value="ACTININ_1"/>
    <property type="match status" value="1"/>
</dbReference>
<feature type="compositionally biased region" description="Polar residues" evidence="6">
    <location>
        <begin position="2341"/>
        <end position="2359"/>
    </location>
</feature>
<dbReference type="Proteomes" id="UP000728185">
    <property type="component" value="Unassembled WGS sequence"/>
</dbReference>
<keyword evidence="4" id="KW-0009">Actin-binding</keyword>
<evidence type="ECO:0000256" key="1">
    <source>
        <dbReference type="ARBA" id="ARBA00006826"/>
    </source>
</evidence>
<evidence type="ECO:0000313" key="9">
    <source>
        <dbReference type="EMBL" id="KAA0188153.1"/>
    </source>
</evidence>
<dbReference type="PROSITE" id="PS00020">
    <property type="entry name" value="ACTININ_2"/>
    <property type="match status" value="1"/>
</dbReference>
<feature type="compositionally biased region" description="Polar residues" evidence="6">
    <location>
        <begin position="2505"/>
        <end position="2522"/>
    </location>
</feature>
<dbReference type="SMART" id="SM00233">
    <property type="entry name" value="PH"/>
    <property type="match status" value="1"/>
</dbReference>
<feature type="compositionally biased region" description="Polar residues" evidence="6">
    <location>
        <begin position="2401"/>
        <end position="2432"/>
    </location>
</feature>
<dbReference type="FunFam" id="2.30.29.30:FF:000024">
    <property type="entry name" value="Spectrin beta chain"/>
    <property type="match status" value="1"/>
</dbReference>
<dbReference type="PROSITE" id="PS50003">
    <property type="entry name" value="PH_DOMAIN"/>
    <property type="match status" value="1"/>
</dbReference>
<feature type="coiled-coil region" evidence="5">
    <location>
        <begin position="1614"/>
        <end position="1648"/>
    </location>
</feature>
<name>A0A8E0VH85_9TREM</name>
<keyword evidence="2" id="KW-0117">Actin capping</keyword>
<dbReference type="SUPFAM" id="SSF50729">
    <property type="entry name" value="PH domain-like"/>
    <property type="match status" value="1"/>
</dbReference>
<dbReference type="FunFam" id="1.10.418.10:FF:000001">
    <property type="entry name" value="Actinin alpha 1"/>
    <property type="match status" value="1"/>
</dbReference>
<feature type="domain" description="PH" evidence="7">
    <location>
        <begin position="2542"/>
        <end position="2645"/>
    </location>
</feature>
<dbReference type="InterPro" id="IPR002017">
    <property type="entry name" value="Spectrin_repeat"/>
</dbReference>
<evidence type="ECO:0000256" key="2">
    <source>
        <dbReference type="ARBA" id="ARBA00022467"/>
    </source>
</evidence>
<sequence length="2696" mass="308534">MHVGQVPPVSYHSPAPLNPIHEIRTSRDSPGSDRSLATSRVYERTRIYTLAVERETVQKKTFTKWANTYLRRFGIEVGDLFVDLRDGRILLKLLEILSGEPMPPPTLGRMRIHCLENVDKSLYFLSSLNVHLENVGAHDIVDGNARITLGLLWTIILRFQIQDIAISTTTVDGLGARSRLKRYSKDALLLWCQMKTAGYPNVDVQNFTTSWRDGLAFNALIHKHRPDLIRFNELSPHTPLQNLESAFLVAEKKLGITRLFDPEDIYVEQPDEKSIITYVVTYYHYFSKVKADTVHARRVTNFLNYLQDVHDQACLYEKDTSELLAWIRRKIAWLDSRDFPPRVGQLQQLLIEFNDYRLKEKPDKLIEKGNIEISLFTLQTKMRAVNMRVYKPVNGLHVAQVNNAWQRLEKSEHARELALRDELVLQRRLEHLYNRFQRKAKLREVWILDNQKLLQQPDYADDLLTVEAALKKHEALETDVCAYADRIQTVSQIAEELDRSNFCDIKEVLTTRDHIEKLWTRLLSLMRERFARLDAKHRHFKQFSELDHLSTIIASLQKQLETDDCGSHLSAVEDLLQRHELLETDIRSIHRSMSQSLRLLEGDTYTIGSATELSSSREKAVREAYSRLVATAESRRYALELSRTRWEVFAELDEQNYYIQERLNYMCAVREIPNNGFVDGLFRRHRATEIELENRRIALNLTFEKASFLAEQKFTDLQPVIDRVMEVKEAWEQLIEETVARKKALMLVRDYRYFLVSCDDADSWIREKLELSACILQRGVQNDSLSLIESLIKRHQETIEAVDSFASVVDQLKSNSEELLDQADDQLFAATDSRTSQIVAGFKNRDEIRKSVDENLERIIKLYKQLTEEICHTQTGLLDVLSLHQLFRMASTTYNWIAEKRNYLHAYVIDELQDVHELARQADQPKYCSLMQEKMEAVKRRFVTLEMQMGKTAEQVSCINRLATGLLEGPQTDRNSLLNDESTVERVVGMQDHLNLAWNRLADCMEAVKERILDDSTLIDLHNECKYASDWIADKEDTIGTIDSLTVFPDSPAAVQGQTQLRILQGDLMAIEACIDDIGSRVDNLVSKSRTQEESDRKPLPGLPDQLPREFLLRRHMDLVKRWSELQNAVKKRVAHFLTLDGADPATMDKLDTFQAWLNEIKMELLSGECPQDLQETERRLLAQERHMQEVETYEPQIDSLISAVHAIGRSMDEANRVALTQRINDIDEDWKAVKEAVIERGALLRQRYALQYFFSEASSLEVLLNQQAAFLDQDGVPDNLDPLRESLRQQEAFGETLVTCSGRVGKLLDLGVKVAQEDPASSVRVLSTCERIEKKYGQNCAKSEQRTGFLQQRVQLHEFFAEVDDLEDWITDKRSALHATELAIKRHPQSAMEKIRKIEEEIESGRDRGDRVIELGKQMAQKYPALDEEVKARLEKLHNRWDDLLAMVRGLIQFVTDESREKSMDEILQKTREWLDRKLKETVSTDVVERKTQPLDASSLLIDLDTHEKNIRELVEYQAAVNRLNVEMQRDRPFSRQNEFRFSVKELKTKLDTVESHLNDERQRLDKLKSSSHAFAELMLEAVWVREKLLQLKRLPTPGPINAAQASLLGPKLLQLQRLRRQIRSHLLEAENRMPRMKRLCEDVEKTYCTEKYANLGVNTKQFQDILCEIRGSWATLDLELERWRRDAESGEMVCQFALDAAEIAAWISEQELYLLTSDEPKDEQAAANSLRKHRVRAGTIDRWSKQITALQHRGYSLCSHLETLYSQPPKPTDSHLRDHVQQIQNCLGRISQAAVNLHSLIKESTTRLESKLSKYRLLREVADLEMWIAEKSKTAVSHELGSDLDHCSMLRDRFSNFIKLTVPDGSKRLSTVNSQCVLLIAQAHPEAADIAAAKDSVNEAWADLLELIETRKQLLRTAWDMHHFINDCQDLEDRISYRTENLPPAPSEALITGKKQGLSGCQRSQASLEQELNRLRDQVGRLTATTKRLLPRYAGAQAEQLQARHDRVQSTLQRLLVVAEGRTGMLDSAARIHRFLVVARELIIWLEGTRDQMETQERPRDVLGVEFLIKEHTALHSEIEARSDSVESCLNLGRAILAEHPVLSTETVPAKDPLTGPRTEVRERCVQLATGHLLVKELWRERWDRLHLLLEVRQFARDANTAEVWLAGKELQLETARRQLGETISETLMLLGAHYAFQRTLVAANERFNALKRLTTLEVRAMEWDPQESTLREQEKRDKVREVVREFLPSYAPPKSVAAPTVTATKAPVSRFPKSIPVDTKPSKPVTSTLTQEITTTQPSSKPSYSVPAAAVFQQPVTSVVPAARSKPAELAKRKVTTAQMVLSRQPQKSEVTQKEGQNGGSTIRPIYTQDVSTPVRTKQESITRSRDISAHQMPEKSATPQQLSRQASVETPTAHSPQEMTSTPVQKSTIVLEKTGKLTKERDLTSSTYSGSPGSSQRSSTTGSVIVSPRQPAGSPSTSQVPERRSEHSLSSSSSHSKRRSTLGSTELSAQIHRSSVETTEQMIRAAPKLEGPVVRKHEVDVGGTVRPRSAGRSWAPVYLVLDAGQLRVYKDYRSRREKPEEYFKNEIPVSLVMANAVVATDYAKRPCVFRLHLNDGREYLFQTANDRVMQRWIDAINEAAEIATTAHQRASRPSIASVGPIGSRTGSLRYDSQSSMAQRRSIKSFFSMRRKS</sequence>
<dbReference type="Pfam" id="PF00435">
    <property type="entry name" value="Spectrin"/>
    <property type="match status" value="9"/>
</dbReference>
<dbReference type="GO" id="GO:0005543">
    <property type="term" value="F:phospholipid binding"/>
    <property type="evidence" value="ECO:0007669"/>
    <property type="project" value="InterPro"/>
</dbReference>
<dbReference type="GO" id="GO:0016020">
    <property type="term" value="C:membrane"/>
    <property type="evidence" value="ECO:0007669"/>
    <property type="project" value="UniProtKB-ARBA"/>
</dbReference>
<dbReference type="Gene3D" id="1.20.58.60">
    <property type="match status" value="11"/>
</dbReference>
<dbReference type="SMART" id="SM00150">
    <property type="entry name" value="SPEC"/>
    <property type="match status" value="14"/>
</dbReference>
<evidence type="ECO:0000259" key="8">
    <source>
        <dbReference type="PROSITE" id="PS50021"/>
    </source>
</evidence>
<feature type="compositionally biased region" description="Basic and acidic residues" evidence="6">
    <location>
        <begin position="2380"/>
        <end position="2392"/>
    </location>
</feature>
<dbReference type="Pfam" id="PF15410">
    <property type="entry name" value="PH_9"/>
    <property type="match status" value="1"/>
</dbReference>
<dbReference type="PROSITE" id="PS50021">
    <property type="entry name" value="CH"/>
    <property type="match status" value="2"/>
</dbReference>
<feature type="compositionally biased region" description="Basic and acidic residues" evidence="6">
    <location>
        <begin position="2437"/>
        <end position="2447"/>
    </location>
</feature>
<feature type="coiled-coil region" evidence="5">
    <location>
        <begin position="1960"/>
        <end position="1987"/>
    </location>
</feature>
<feature type="region of interest" description="Disordered" evidence="6">
    <location>
        <begin position="2341"/>
        <end position="2522"/>
    </location>
</feature>
<feature type="coiled-coil region" evidence="5">
    <location>
        <begin position="1545"/>
        <end position="1572"/>
    </location>
</feature>
<dbReference type="EMBL" id="LUCM01008604">
    <property type="protein sequence ID" value="KAA0188153.1"/>
    <property type="molecule type" value="Genomic_DNA"/>
</dbReference>
<keyword evidence="3" id="KW-0677">Repeat</keyword>
<comment type="caution">
    <text evidence="9">The sequence shown here is derived from an EMBL/GenBank/DDBJ whole genome shotgun (WGS) entry which is preliminary data.</text>
</comment>
<protein>
    <submittedName>
        <fullName evidence="9">Spectrin alpha chain non-erythrocytic 1</fullName>
    </submittedName>
</protein>
<dbReference type="InterPro" id="IPR001849">
    <property type="entry name" value="PH_domain"/>
</dbReference>
<feature type="region of interest" description="Disordered" evidence="6">
    <location>
        <begin position="1"/>
        <end position="36"/>
    </location>
</feature>
<evidence type="ECO:0000256" key="4">
    <source>
        <dbReference type="ARBA" id="ARBA00023203"/>
    </source>
</evidence>
<proteinExistence type="inferred from homology"/>
<dbReference type="PRINTS" id="PR00683">
    <property type="entry name" value="SPECTRINPH"/>
</dbReference>
<dbReference type="InterPro" id="IPR001589">
    <property type="entry name" value="Actinin_actin-bd_CS"/>
</dbReference>